<reference evidence="13 14" key="1">
    <citation type="journal article" date="2015" name="Int. J. Syst. Evol. Microbiol.">
        <title>Flavisolibacter ginsenosidimutans sp. nov., with ginsenoside-converting activity isolated from soil used for cultivating ginseng.</title>
        <authorList>
            <person name="Zhao Y."/>
            <person name="Liu Q."/>
            <person name="Kang M.S."/>
            <person name="Jin F."/>
            <person name="Yu H."/>
            <person name="Im W.T."/>
        </authorList>
    </citation>
    <scope>NUCLEOTIDE SEQUENCE [LARGE SCALE GENOMIC DNA]</scope>
    <source>
        <strain evidence="13 14">Gsoil 636</strain>
    </source>
</reference>
<evidence type="ECO:0000256" key="4">
    <source>
        <dbReference type="ARBA" id="ARBA00005359"/>
    </source>
</evidence>
<dbReference type="NCBIfam" id="TIGR01036">
    <property type="entry name" value="pyrD_sub2"/>
    <property type="match status" value="1"/>
</dbReference>
<dbReference type="PROSITE" id="PS00911">
    <property type="entry name" value="DHODEHASE_1"/>
    <property type="match status" value="1"/>
</dbReference>
<feature type="binding site" evidence="11">
    <location>
        <begin position="270"/>
        <end position="271"/>
    </location>
    <ligand>
        <name>substrate</name>
    </ligand>
</feature>
<dbReference type="UniPathway" id="UPA00070">
    <property type="reaction ID" value="UER00946"/>
</dbReference>
<evidence type="ECO:0000256" key="9">
    <source>
        <dbReference type="ARBA" id="ARBA00023136"/>
    </source>
</evidence>
<sequence length="364" mass="40556">MYSFLRRLLFLLPAETAHFFSMNCLKILCAVPFIKKVIANTFTVHDSRLVKTVCGLAFKNPVGLGAGFDKNAKYLRELETLGFGFVEIGTVTPRPQAGNDKPRLFRLPTDKALINRMGFNNDGVEAVTHRLKKWRKNDDRRQMTDDSRKAIPSSVIRHPSSMLIGGNIGKNKATPNEEAWKDYEICFRALHPFVDFFVVNVSSPNTPGLRELQEKESLRKILTHLQAMNKTFSQQRPILLKIAPDLTQEQIDDVIALATEINLDGLVATNTTISREGLTTHDSQLTTIGAGGLSGKPLKQRSTEVLQYLVEKTNRKIPVIGSGGIFSGKDAKEKMLAGASLVEVWTGFIYEGPMIVKRICRTLA</sequence>
<evidence type="ECO:0000256" key="10">
    <source>
        <dbReference type="ARBA" id="ARBA00048639"/>
    </source>
</evidence>
<dbReference type="RefSeq" id="WP_146791135.1">
    <property type="nucleotide sequence ID" value="NZ_BAABIO010000003.1"/>
</dbReference>
<comment type="subcellular location">
    <subcellularLocation>
        <location evidence="11">Cell membrane</location>
        <topology evidence="11">Peripheral membrane protein</topology>
    </subcellularLocation>
    <subcellularLocation>
        <location evidence="2">Membrane</location>
    </subcellularLocation>
</comment>
<feature type="binding site" evidence="11">
    <location>
        <position position="324"/>
    </location>
    <ligand>
        <name>FMN</name>
        <dbReference type="ChEBI" id="CHEBI:58210"/>
    </ligand>
</feature>
<feature type="binding site" evidence="11">
    <location>
        <position position="200"/>
    </location>
    <ligand>
        <name>FMN</name>
        <dbReference type="ChEBI" id="CHEBI:58210"/>
    </ligand>
</feature>
<dbReference type="KEGG" id="fgg:FSB75_20115"/>
<dbReference type="Pfam" id="PF01180">
    <property type="entry name" value="DHO_dh"/>
    <property type="match status" value="1"/>
</dbReference>
<feature type="binding site" evidence="11">
    <location>
        <position position="90"/>
    </location>
    <ligand>
        <name>FMN</name>
        <dbReference type="ChEBI" id="CHEBI:58210"/>
    </ligand>
</feature>
<dbReference type="CDD" id="cd04738">
    <property type="entry name" value="DHOD_2_like"/>
    <property type="match status" value="1"/>
</dbReference>
<evidence type="ECO:0000259" key="12">
    <source>
        <dbReference type="Pfam" id="PF01180"/>
    </source>
</evidence>
<organism evidence="13 14">
    <name type="scientific">Flavisolibacter ginsenosidimutans</name>
    <dbReference type="NCBI Taxonomy" id="661481"/>
    <lineage>
        <taxon>Bacteria</taxon>
        <taxon>Pseudomonadati</taxon>
        <taxon>Bacteroidota</taxon>
        <taxon>Chitinophagia</taxon>
        <taxon>Chitinophagales</taxon>
        <taxon>Chitinophagaceae</taxon>
        <taxon>Flavisolibacter</taxon>
    </lineage>
</organism>
<feature type="binding site" evidence="11">
    <location>
        <position position="167"/>
    </location>
    <ligand>
        <name>FMN</name>
        <dbReference type="ChEBI" id="CHEBI:58210"/>
    </ligand>
</feature>
<dbReference type="GO" id="GO:0106430">
    <property type="term" value="F:dihydroorotate dehydrogenase (quinone) activity"/>
    <property type="evidence" value="ECO:0007669"/>
    <property type="project" value="UniProtKB-EC"/>
</dbReference>
<evidence type="ECO:0000256" key="3">
    <source>
        <dbReference type="ARBA" id="ARBA00005161"/>
    </source>
</evidence>
<keyword evidence="6 11" id="KW-0288">FMN</keyword>
<dbReference type="EC" id="1.3.5.2" evidence="11"/>
<comment type="pathway">
    <text evidence="3 11">Pyrimidine metabolism; UMP biosynthesis via de novo pathway; orotate from (S)-dihydroorotate (quinone route): step 1/1.</text>
</comment>
<feature type="binding site" evidence="11">
    <location>
        <begin position="66"/>
        <end position="70"/>
    </location>
    <ligand>
        <name>FMN</name>
        <dbReference type="ChEBI" id="CHEBI:58210"/>
    </ligand>
</feature>
<dbReference type="PANTHER" id="PTHR48109">
    <property type="entry name" value="DIHYDROOROTATE DEHYDROGENASE (QUINONE), MITOCHONDRIAL-RELATED"/>
    <property type="match status" value="1"/>
</dbReference>
<comment type="cofactor">
    <cofactor evidence="11">
        <name>FMN</name>
        <dbReference type="ChEBI" id="CHEBI:58210"/>
    </cofactor>
    <text evidence="11">Binds 1 FMN per subunit.</text>
</comment>
<protein>
    <recommendedName>
        <fullName evidence="11">Dihydroorotate dehydrogenase (quinone)</fullName>
        <ecNumber evidence="11">1.3.5.2</ecNumber>
    </recommendedName>
    <alternativeName>
        <fullName evidence="11">DHOdehase</fullName>
        <shortName evidence="11">DHOD</shortName>
        <shortName evidence="11">DHODase</shortName>
    </alternativeName>
    <alternativeName>
        <fullName evidence="11">Dihydroorotate oxidase</fullName>
    </alternativeName>
</protein>
<gene>
    <name evidence="11" type="primary">pyrD</name>
    <name evidence="13" type="ORF">FSB75_20115</name>
</gene>
<feature type="binding site" evidence="11">
    <location>
        <position position="70"/>
    </location>
    <ligand>
        <name>substrate</name>
    </ligand>
</feature>
<evidence type="ECO:0000256" key="1">
    <source>
        <dbReference type="ARBA" id="ARBA00003125"/>
    </source>
</evidence>
<evidence type="ECO:0000256" key="7">
    <source>
        <dbReference type="ARBA" id="ARBA00022975"/>
    </source>
</evidence>
<keyword evidence="9 11" id="KW-0472">Membrane</keyword>
<dbReference type="GO" id="GO:0044205">
    <property type="term" value="P:'de novo' UMP biosynthetic process"/>
    <property type="evidence" value="ECO:0007669"/>
    <property type="project" value="UniProtKB-UniRule"/>
</dbReference>
<evidence type="ECO:0000256" key="5">
    <source>
        <dbReference type="ARBA" id="ARBA00022630"/>
    </source>
</evidence>
<feature type="binding site" evidence="11">
    <location>
        <position position="241"/>
    </location>
    <ligand>
        <name>FMN</name>
        <dbReference type="ChEBI" id="CHEBI:58210"/>
    </ligand>
</feature>
<dbReference type="Gene3D" id="3.20.20.70">
    <property type="entry name" value="Aldolase class I"/>
    <property type="match status" value="1"/>
</dbReference>
<dbReference type="NCBIfam" id="NF003652">
    <property type="entry name" value="PRK05286.2-5"/>
    <property type="match status" value="1"/>
</dbReference>
<dbReference type="PANTHER" id="PTHR48109:SF4">
    <property type="entry name" value="DIHYDROOROTATE DEHYDROGENASE (QUINONE), MITOCHONDRIAL"/>
    <property type="match status" value="1"/>
</dbReference>
<dbReference type="HAMAP" id="MF_00225">
    <property type="entry name" value="DHO_dh_type2"/>
    <property type="match status" value="1"/>
</dbReference>
<feature type="binding site" evidence="11">
    <location>
        <position position="295"/>
    </location>
    <ligand>
        <name>FMN</name>
        <dbReference type="ChEBI" id="CHEBI:58210"/>
    </ligand>
</feature>
<accession>A0A5B8UN96</accession>
<feature type="binding site" evidence="11">
    <location>
        <position position="205"/>
    </location>
    <ligand>
        <name>substrate</name>
    </ligand>
</feature>
<keyword evidence="8 11" id="KW-0560">Oxidoreductase</keyword>
<dbReference type="EMBL" id="CP042433">
    <property type="protein sequence ID" value="QEC58114.1"/>
    <property type="molecule type" value="Genomic_DNA"/>
</dbReference>
<dbReference type="GO" id="GO:0005886">
    <property type="term" value="C:plasma membrane"/>
    <property type="evidence" value="ECO:0007669"/>
    <property type="project" value="UniProtKB-SubCell"/>
</dbReference>
<feature type="active site" description="Nucleophile" evidence="11">
    <location>
        <position position="203"/>
    </location>
</feature>
<keyword evidence="5 11" id="KW-0285">Flavoprotein</keyword>
<feature type="binding site" evidence="11">
    <location>
        <position position="269"/>
    </location>
    <ligand>
        <name>FMN</name>
        <dbReference type="ChEBI" id="CHEBI:58210"/>
    </ligand>
</feature>
<evidence type="ECO:0000313" key="13">
    <source>
        <dbReference type="EMBL" id="QEC58114.1"/>
    </source>
</evidence>
<comment type="similarity">
    <text evidence="4 11">Belongs to the dihydroorotate dehydrogenase family. Type 2 subfamily.</text>
</comment>
<feature type="binding site" evidence="11">
    <location>
        <position position="200"/>
    </location>
    <ligand>
        <name>substrate</name>
    </ligand>
</feature>
<dbReference type="AlphaFoldDB" id="A0A5B8UN96"/>
<dbReference type="GO" id="GO:0005737">
    <property type="term" value="C:cytoplasm"/>
    <property type="evidence" value="ECO:0007669"/>
    <property type="project" value="InterPro"/>
</dbReference>
<evidence type="ECO:0000256" key="11">
    <source>
        <dbReference type="HAMAP-Rule" id="MF_00225"/>
    </source>
</evidence>
<dbReference type="NCBIfam" id="NF003645">
    <property type="entry name" value="PRK05286.1-2"/>
    <property type="match status" value="1"/>
</dbReference>
<evidence type="ECO:0000313" key="14">
    <source>
        <dbReference type="Proteomes" id="UP000321204"/>
    </source>
</evidence>
<dbReference type="InterPro" id="IPR013785">
    <property type="entry name" value="Aldolase_TIM"/>
</dbReference>
<evidence type="ECO:0000256" key="8">
    <source>
        <dbReference type="ARBA" id="ARBA00023002"/>
    </source>
</evidence>
<name>A0A5B8UN96_9BACT</name>
<comment type="caution">
    <text evidence="11">Lacks conserved residue(s) required for the propagation of feature annotation.</text>
</comment>
<dbReference type="InterPro" id="IPR005719">
    <property type="entry name" value="Dihydroorotate_DH_2"/>
</dbReference>
<feature type="binding site" evidence="11">
    <location>
        <begin position="115"/>
        <end position="119"/>
    </location>
    <ligand>
        <name>substrate</name>
    </ligand>
</feature>
<dbReference type="InterPro" id="IPR050074">
    <property type="entry name" value="DHO_dehydrogenase"/>
</dbReference>
<comment type="subunit">
    <text evidence="11">Monomer.</text>
</comment>
<dbReference type="SUPFAM" id="SSF51395">
    <property type="entry name" value="FMN-linked oxidoreductases"/>
    <property type="match status" value="1"/>
</dbReference>
<keyword evidence="11" id="KW-1003">Cell membrane</keyword>
<dbReference type="OrthoDB" id="9802377at2"/>
<evidence type="ECO:0000256" key="6">
    <source>
        <dbReference type="ARBA" id="ARBA00022643"/>
    </source>
</evidence>
<comment type="function">
    <text evidence="1 11">Catalyzes the conversion of dihydroorotate to orotate with quinone as electron acceptor.</text>
</comment>
<dbReference type="GO" id="GO:0006207">
    <property type="term" value="P:'de novo' pyrimidine nucleobase biosynthetic process"/>
    <property type="evidence" value="ECO:0007669"/>
    <property type="project" value="UniProtKB-UniRule"/>
</dbReference>
<keyword evidence="14" id="KW-1185">Reference proteome</keyword>
<dbReference type="Proteomes" id="UP000321204">
    <property type="component" value="Chromosome"/>
</dbReference>
<proteinExistence type="inferred from homology"/>
<comment type="catalytic activity">
    <reaction evidence="10 11">
        <text>(S)-dihydroorotate + a quinone = orotate + a quinol</text>
        <dbReference type="Rhea" id="RHEA:30187"/>
        <dbReference type="ChEBI" id="CHEBI:24646"/>
        <dbReference type="ChEBI" id="CHEBI:30839"/>
        <dbReference type="ChEBI" id="CHEBI:30864"/>
        <dbReference type="ChEBI" id="CHEBI:132124"/>
        <dbReference type="EC" id="1.3.5.2"/>
    </reaction>
</comment>
<evidence type="ECO:0000256" key="2">
    <source>
        <dbReference type="ARBA" id="ARBA00004370"/>
    </source>
</evidence>
<dbReference type="InterPro" id="IPR001295">
    <property type="entry name" value="Dihydroorotate_DH_CS"/>
</dbReference>
<dbReference type="PROSITE" id="PS00912">
    <property type="entry name" value="DHODEHASE_2"/>
    <property type="match status" value="1"/>
</dbReference>
<feature type="domain" description="Dihydroorotate dehydrogenase catalytic" evidence="12">
    <location>
        <begin position="49"/>
        <end position="363"/>
    </location>
</feature>
<dbReference type="InterPro" id="IPR005720">
    <property type="entry name" value="Dihydroorotate_DH_cat"/>
</dbReference>
<keyword evidence="7 11" id="KW-0665">Pyrimidine biosynthesis</keyword>